<reference evidence="2" key="1">
    <citation type="journal article" date="2023" name="Front. Plant Sci.">
        <title>Chromosomal-level genome assembly of Melastoma candidum provides insights into trichome evolution.</title>
        <authorList>
            <person name="Zhong Y."/>
            <person name="Wu W."/>
            <person name="Sun C."/>
            <person name="Zou P."/>
            <person name="Liu Y."/>
            <person name="Dai S."/>
            <person name="Zhou R."/>
        </authorList>
    </citation>
    <scope>NUCLEOTIDE SEQUENCE [LARGE SCALE GENOMIC DNA]</scope>
</reference>
<accession>A0ACB9QNP4</accession>
<proteinExistence type="predicted"/>
<sequence length="325" mass="35615">MDEGEEALPAEAGHIVCLEEEEEDSNGVGSVLPKSQAETQRSPALSLQTEDPRVLMANPTPEGILKPYPDIFIANTVELPAVQHGCSEHLDPVDGSFSSEDTIMSSALGGTTEFPTRNLPADQPVQGFMDVRWGVSMYAVQQHNYNFLELHSPVELQMESYQQQNHGLQTQMAGELNSSRQRVEWLHLQQQGYVYCNDVVPENNPYASGAPPFVEFTSNVSQQVIGAHGMLSSATMNSDAVPAPASFSNTVLPNFEASQLAEGGDPFGPAQLSARAISPDQYTQASHNNRTLALDLIYDPMYEALGQPVDPYLRLFLMSRRRNCS</sequence>
<dbReference type="EMBL" id="CM042884">
    <property type="protein sequence ID" value="KAI4368250.1"/>
    <property type="molecule type" value="Genomic_DNA"/>
</dbReference>
<evidence type="ECO:0000313" key="1">
    <source>
        <dbReference type="EMBL" id="KAI4368250.1"/>
    </source>
</evidence>
<comment type="caution">
    <text evidence="1">The sequence shown here is derived from an EMBL/GenBank/DDBJ whole genome shotgun (WGS) entry which is preliminary data.</text>
</comment>
<gene>
    <name evidence="1" type="ORF">MLD38_016827</name>
</gene>
<dbReference type="Proteomes" id="UP001057402">
    <property type="component" value="Chromosome 5"/>
</dbReference>
<organism evidence="1 2">
    <name type="scientific">Melastoma candidum</name>
    <dbReference type="NCBI Taxonomy" id="119954"/>
    <lineage>
        <taxon>Eukaryota</taxon>
        <taxon>Viridiplantae</taxon>
        <taxon>Streptophyta</taxon>
        <taxon>Embryophyta</taxon>
        <taxon>Tracheophyta</taxon>
        <taxon>Spermatophyta</taxon>
        <taxon>Magnoliopsida</taxon>
        <taxon>eudicotyledons</taxon>
        <taxon>Gunneridae</taxon>
        <taxon>Pentapetalae</taxon>
        <taxon>rosids</taxon>
        <taxon>malvids</taxon>
        <taxon>Myrtales</taxon>
        <taxon>Melastomataceae</taxon>
        <taxon>Melastomatoideae</taxon>
        <taxon>Melastomateae</taxon>
        <taxon>Melastoma</taxon>
    </lineage>
</organism>
<protein>
    <submittedName>
        <fullName evidence="1">Uncharacterized protein</fullName>
    </submittedName>
</protein>
<evidence type="ECO:0000313" key="2">
    <source>
        <dbReference type="Proteomes" id="UP001057402"/>
    </source>
</evidence>
<name>A0ACB9QNP4_9MYRT</name>
<keyword evidence="2" id="KW-1185">Reference proteome</keyword>